<accession>O87025</accession>
<sequence>MIGFLWHGTLSPVKRWLGSARRKRCGGYCRMGNGGDRTSPLRNRWNAPRSQQPVRAYPPTTPNKHPSSPRLKMPMAVCGPRVNGLLH</sequence>
<feature type="region of interest" description="Disordered" evidence="1">
    <location>
        <begin position="32"/>
        <end position="76"/>
    </location>
</feature>
<protein>
    <submittedName>
        <fullName evidence="2">Z10f protein</fullName>
    </submittedName>
</protein>
<reference evidence="2" key="1">
    <citation type="submission" date="1998-07" db="EMBL/GenBank/DDBJ databases">
        <authorList>
            <person name="Fallarino A."/>
        </authorList>
    </citation>
    <scope>NUCLEOTIDE SEQUENCE</scope>
    <source>
        <strain evidence="2">Z17561</strain>
    </source>
</reference>
<gene>
    <name evidence="2" type="primary">z10f</name>
</gene>
<name>O87025_VIBCL</name>
<evidence type="ECO:0000313" key="2">
    <source>
        <dbReference type="EMBL" id="CAA13121.1"/>
    </source>
</evidence>
<evidence type="ECO:0000256" key="1">
    <source>
        <dbReference type="SAM" id="MobiDB-lite"/>
    </source>
</evidence>
<dbReference type="AlphaFoldDB" id="O87025"/>
<proteinExistence type="predicted"/>
<dbReference type="EMBL" id="AJ231079">
    <property type="protein sequence ID" value="CAA13121.1"/>
    <property type="molecule type" value="Genomic_DNA"/>
</dbReference>
<organism evidence="2">
    <name type="scientific">Vibrio cholerae</name>
    <dbReference type="NCBI Taxonomy" id="666"/>
    <lineage>
        <taxon>Bacteria</taxon>
        <taxon>Pseudomonadati</taxon>
        <taxon>Pseudomonadota</taxon>
        <taxon>Gammaproteobacteria</taxon>
        <taxon>Vibrionales</taxon>
        <taxon>Vibrionaceae</taxon>
        <taxon>Vibrio</taxon>
    </lineage>
</organism>